<reference evidence="2" key="1">
    <citation type="submission" date="2022-05" db="EMBL/GenBank/DDBJ databases">
        <title>Genomic analysis of Brachybacterium sp. CBA3104.</title>
        <authorList>
            <person name="Roh S.W."/>
            <person name="Kim Y.B."/>
            <person name="Kim Y."/>
        </authorList>
    </citation>
    <scope>NUCLEOTIDE SEQUENCE</scope>
    <source>
        <strain evidence="2">CBA3104</strain>
    </source>
</reference>
<name>A0ABY4N6C9_9MICO</name>
<evidence type="ECO:0000313" key="3">
    <source>
        <dbReference type="Proteomes" id="UP001055868"/>
    </source>
</evidence>
<dbReference type="RefSeq" id="WP_249478546.1">
    <property type="nucleotide sequence ID" value="NZ_CP097218.1"/>
</dbReference>
<feature type="transmembrane region" description="Helical" evidence="1">
    <location>
        <begin position="6"/>
        <end position="25"/>
    </location>
</feature>
<keyword evidence="1" id="KW-1133">Transmembrane helix</keyword>
<sequence>MIVFELLALVLALAAIVLLVVALVAPERFR</sequence>
<gene>
    <name evidence="2" type="ORF">M4486_17195</name>
</gene>
<accession>A0ABY4N6C9</accession>
<dbReference type="Proteomes" id="UP001055868">
    <property type="component" value="Chromosome"/>
</dbReference>
<dbReference type="EMBL" id="CP097218">
    <property type="protein sequence ID" value="UQN29347.1"/>
    <property type="molecule type" value="Genomic_DNA"/>
</dbReference>
<keyword evidence="1" id="KW-0472">Membrane</keyword>
<proteinExistence type="predicted"/>
<organism evidence="2 3">
    <name type="scientific">Brachybacterium kimchii</name>
    <dbReference type="NCBI Taxonomy" id="2942909"/>
    <lineage>
        <taxon>Bacteria</taxon>
        <taxon>Bacillati</taxon>
        <taxon>Actinomycetota</taxon>
        <taxon>Actinomycetes</taxon>
        <taxon>Micrococcales</taxon>
        <taxon>Dermabacteraceae</taxon>
        <taxon>Brachybacterium</taxon>
    </lineage>
</organism>
<keyword evidence="1" id="KW-0812">Transmembrane</keyword>
<keyword evidence="3" id="KW-1185">Reference proteome</keyword>
<protein>
    <submittedName>
        <fullName evidence="2">Potassium-transporting ATPase subunit F</fullName>
    </submittedName>
</protein>
<evidence type="ECO:0000256" key="1">
    <source>
        <dbReference type="SAM" id="Phobius"/>
    </source>
</evidence>
<evidence type="ECO:0000313" key="2">
    <source>
        <dbReference type="EMBL" id="UQN29347.1"/>
    </source>
</evidence>